<feature type="chain" id="PRO_5031257566" description="Lipoprotein" evidence="1">
    <location>
        <begin position="26"/>
        <end position="115"/>
    </location>
</feature>
<dbReference type="PROSITE" id="PS51257">
    <property type="entry name" value="PROKAR_LIPOPROTEIN"/>
    <property type="match status" value="1"/>
</dbReference>
<dbReference type="RefSeq" id="WP_171369258.1">
    <property type="nucleotide sequence ID" value="NZ_VTXW01000033.1"/>
</dbReference>
<dbReference type="AlphaFoldDB" id="A0A7Y4DU41"/>
<comment type="caution">
    <text evidence="2">The sequence shown here is derived from an EMBL/GenBank/DDBJ whole genome shotgun (WGS) entry which is preliminary data.</text>
</comment>
<accession>A0A7Y4DU41</accession>
<organism evidence="2 3">
    <name type="scientific">Vibrio chagasii</name>
    <dbReference type="NCBI Taxonomy" id="170679"/>
    <lineage>
        <taxon>Bacteria</taxon>
        <taxon>Pseudomonadati</taxon>
        <taxon>Pseudomonadota</taxon>
        <taxon>Gammaproteobacteria</taxon>
        <taxon>Vibrionales</taxon>
        <taxon>Vibrionaceae</taxon>
        <taxon>Vibrio</taxon>
    </lineage>
</organism>
<protein>
    <recommendedName>
        <fullName evidence="4">Lipoprotein</fullName>
    </recommendedName>
</protein>
<evidence type="ECO:0000313" key="2">
    <source>
        <dbReference type="EMBL" id="NOH36022.1"/>
    </source>
</evidence>
<evidence type="ECO:0000313" key="3">
    <source>
        <dbReference type="Proteomes" id="UP000525336"/>
    </source>
</evidence>
<evidence type="ECO:0000256" key="1">
    <source>
        <dbReference type="SAM" id="SignalP"/>
    </source>
</evidence>
<keyword evidence="1" id="KW-0732">Signal</keyword>
<gene>
    <name evidence="2" type="ORF">F0245_22130</name>
</gene>
<proteinExistence type="predicted"/>
<feature type="signal peptide" evidence="1">
    <location>
        <begin position="1"/>
        <end position="25"/>
    </location>
</feature>
<sequence length="115" mass="13209">MERSHHRWHALNHQVWLMAFSIILAACTTAPKNTTQQQIEALCGTPIKWVENANEHSQIIVCRDSTRLAIYNDSLKKWHDIQRQFCGQQGLKVAQETQQTYQFSCKGSGVVTLKK</sequence>
<name>A0A7Y4DU41_9VIBR</name>
<reference evidence="2 3" key="1">
    <citation type="submission" date="2019-09" db="EMBL/GenBank/DDBJ databases">
        <title>Draft genome sequencing and comparative genomics of hatchery-associated Vibrios.</title>
        <authorList>
            <person name="Kehlet-Delgado H."/>
            <person name="Mueller R.S."/>
        </authorList>
    </citation>
    <scope>NUCLEOTIDE SEQUENCE [LARGE SCALE GENOMIC DNA]</scope>
    <source>
        <strain evidence="2 3">00-90-10</strain>
    </source>
</reference>
<evidence type="ECO:0008006" key="4">
    <source>
        <dbReference type="Google" id="ProtNLM"/>
    </source>
</evidence>
<dbReference type="EMBL" id="VTXW01000033">
    <property type="protein sequence ID" value="NOH36022.1"/>
    <property type="molecule type" value="Genomic_DNA"/>
</dbReference>
<dbReference type="Proteomes" id="UP000525336">
    <property type="component" value="Unassembled WGS sequence"/>
</dbReference>